<dbReference type="EMBL" id="AP024233">
    <property type="protein sequence ID" value="BCO10157.1"/>
    <property type="molecule type" value="Genomic_DNA"/>
</dbReference>
<keyword evidence="1" id="KW-0812">Transmembrane</keyword>
<name>A0A915U3W4_9BACT</name>
<accession>A0A915U3W4</accession>
<dbReference type="AlphaFoldDB" id="A0A915U3W4"/>
<feature type="transmembrane region" description="Helical" evidence="1">
    <location>
        <begin position="137"/>
        <end position="155"/>
    </location>
</feature>
<evidence type="ECO:0000313" key="2">
    <source>
        <dbReference type="EMBL" id="BCO10157.1"/>
    </source>
</evidence>
<feature type="transmembrane region" description="Helical" evidence="1">
    <location>
        <begin position="56"/>
        <end position="80"/>
    </location>
</feature>
<protein>
    <submittedName>
        <fullName evidence="2">Uncharacterized protein</fullName>
    </submittedName>
</protein>
<sequence>MAELLEEQVREELRKGQKKETILARLATPENRDNLIYILNNLPLESRRLQGRWLNYLLVILVLTVTAKKIYLIAVLLLAAVKLNQFTPLLLLDLIVPAINFYVMRELLRFHRQGYQFMTVLGALALLRGENRIFPDLYLYLAIIALSLFLLWKMFPAGDRLQPSGE</sequence>
<dbReference type="KEGG" id="ddu:GF1_25330"/>
<dbReference type="Proteomes" id="UP001063350">
    <property type="component" value="Chromosome"/>
</dbReference>
<proteinExistence type="predicted"/>
<evidence type="ECO:0000256" key="1">
    <source>
        <dbReference type="SAM" id="Phobius"/>
    </source>
</evidence>
<organism evidence="2 3">
    <name type="scientific">Desulfolithobacter dissulfuricans</name>
    <dbReference type="NCBI Taxonomy" id="2795293"/>
    <lineage>
        <taxon>Bacteria</taxon>
        <taxon>Pseudomonadati</taxon>
        <taxon>Thermodesulfobacteriota</taxon>
        <taxon>Desulfobulbia</taxon>
        <taxon>Desulfobulbales</taxon>
        <taxon>Desulfobulbaceae</taxon>
        <taxon>Desulfolithobacter</taxon>
    </lineage>
</organism>
<reference evidence="2" key="1">
    <citation type="submission" date="2020-12" db="EMBL/GenBank/DDBJ databases">
        <title>Desulfobium dissulfuricans gen. nov., sp. nov., a novel mesophilic, sulfate-reducing bacterium isolated from a deep-sea hydrothermal vent.</title>
        <authorList>
            <person name="Hashimoto Y."/>
            <person name="Tame A."/>
            <person name="Sawayama S."/>
            <person name="Miyazaki J."/>
            <person name="Takai K."/>
            <person name="Nakagawa S."/>
        </authorList>
    </citation>
    <scope>NUCLEOTIDE SEQUENCE</scope>
    <source>
        <strain evidence="2">GF1</strain>
    </source>
</reference>
<keyword evidence="1" id="KW-1133">Transmembrane helix</keyword>
<dbReference type="RefSeq" id="WP_267926891.1">
    <property type="nucleotide sequence ID" value="NZ_AP024233.1"/>
</dbReference>
<keyword evidence="3" id="KW-1185">Reference proteome</keyword>
<feature type="transmembrane region" description="Helical" evidence="1">
    <location>
        <begin position="86"/>
        <end position="103"/>
    </location>
</feature>
<gene>
    <name evidence="2" type="ORF">GF1_25330</name>
</gene>
<evidence type="ECO:0000313" key="3">
    <source>
        <dbReference type="Proteomes" id="UP001063350"/>
    </source>
</evidence>
<keyword evidence="1" id="KW-0472">Membrane</keyword>